<evidence type="ECO:0000313" key="2">
    <source>
        <dbReference type="Proteomes" id="UP000054166"/>
    </source>
</evidence>
<protein>
    <submittedName>
        <fullName evidence="1">Uncharacterized protein</fullName>
    </submittedName>
</protein>
<dbReference type="EMBL" id="KN832975">
    <property type="protein sequence ID" value="KIM89047.1"/>
    <property type="molecule type" value="Genomic_DNA"/>
</dbReference>
<gene>
    <name evidence="1" type="ORF">PILCRDRAFT_208870</name>
</gene>
<reference evidence="2" key="2">
    <citation type="submission" date="2015-01" db="EMBL/GenBank/DDBJ databases">
        <title>Evolutionary Origins and Diversification of the Mycorrhizal Mutualists.</title>
        <authorList>
            <consortium name="DOE Joint Genome Institute"/>
            <consortium name="Mycorrhizal Genomics Consortium"/>
            <person name="Kohler A."/>
            <person name="Kuo A."/>
            <person name="Nagy L.G."/>
            <person name="Floudas D."/>
            <person name="Copeland A."/>
            <person name="Barry K.W."/>
            <person name="Cichocki N."/>
            <person name="Veneault-Fourrey C."/>
            <person name="LaButti K."/>
            <person name="Lindquist E.A."/>
            <person name="Lipzen A."/>
            <person name="Lundell T."/>
            <person name="Morin E."/>
            <person name="Murat C."/>
            <person name="Riley R."/>
            <person name="Ohm R."/>
            <person name="Sun H."/>
            <person name="Tunlid A."/>
            <person name="Henrissat B."/>
            <person name="Grigoriev I.V."/>
            <person name="Hibbett D.S."/>
            <person name="Martin F."/>
        </authorList>
    </citation>
    <scope>NUCLEOTIDE SEQUENCE [LARGE SCALE GENOMIC DNA]</scope>
    <source>
        <strain evidence="2">F 1598</strain>
    </source>
</reference>
<dbReference type="InParanoid" id="A0A0C3CH16"/>
<keyword evidence="2" id="KW-1185">Reference proteome</keyword>
<proteinExistence type="predicted"/>
<dbReference type="AlphaFoldDB" id="A0A0C3CH16"/>
<accession>A0A0C3CH16</accession>
<organism evidence="1 2">
    <name type="scientific">Piloderma croceum (strain F 1598)</name>
    <dbReference type="NCBI Taxonomy" id="765440"/>
    <lineage>
        <taxon>Eukaryota</taxon>
        <taxon>Fungi</taxon>
        <taxon>Dikarya</taxon>
        <taxon>Basidiomycota</taxon>
        <taxon>Agaricomycotina</taxon>
        <taxon>Agaricomycetes</taxon>
        <taxon>Agaricomycetidae</taxon>
        <taxon>Atheliales</taxon>
        <taxon>Atheliaceae</taxon>
        <taxon>Piloderma</taxon>
    </lineage>
</organism>
<sequence length="82" mass="9646">MNNFFTSPHLLMNYLVHRRRTVLPLSAMSYSAASMAITSFNYKWFVLWPLKWQFLFHTIAFTWCQKVHALTSRYATDGVGLL</sequence>
<dbReference type="HOGENOM" id="CLU_2559063_0_0_1"/>
<reference evidence="1 2" key="1">
    <citation type="submission" date="2014-04" db="EMBL/GenBank/DDBJ databases">
        <authorList>
            <consortium name="DOE Joint Genome Institute"/>
            <person name="Kuo A."/>
            <person name="Tarkka M."/>
            <person name="Buscot F."/>
            <person name="Kohler A."/>
            <person name="Nagy L.G."/>
            <person name="Floudas D."/>
            <person name="Copeland A."/>
            <person name="Barry K.W."/>
            <person name="Cichocki N."/>
            <person name="Veneault-Fourrey C."/>
            <person name="LaButti K."/>
            <person name="Lindquist E.A."/>
            <person name="Lipzen A."/>
            <person name="Lundell T."/>
            <person name="Morin E."/>
            <person name="Murat C."/>
            <person name="Sun H."/>
            <person name="Tunlid A."/>
            <person name="Henrissat B."/>
            <person name="Grigoriev I.V."/>
            <person name="Hibbett D.S."/>
            <person name="Martin F."/>
            <person name="Nordberg H.P."/>
            <person name="Cantor M.N."/>
            <person name="Hua S.X."/>
        </authorList>
    </citation>
    <scope>NUCLEOTIDE SEQUENCE [LARGE SCALE GENOMIC DNA]</scope>
    <source>
        <strain evidence="1 2">F 1598</strain>
    </source>
</reference>
<dbReference type="Proteomes" id="UP000054166">
    <property type="component" value="Unassembled WGS sequence"/>
</dbReference>
<name>A0A0C3CH16_PILCF</name>
<evidence type="ECO:0000313" key="1">
    <source>
        <dbReference type="EMBL" id="KIM89047.1"/>
    </source>
</evidence>